<dbReference type="HOGENOM" id="CLU_010194_44_5_0"/>
<evidence type="ECO:0000313" key="2">
    <source>
        <dbReference type="EMBL" id="BAJ64514.1"/>
    </source>
</evidence>
<dbReference type="AlphaFoldDB" id="E8MZG6"/>
<evidence type="ECO:0000313" key="3">
    <source>
        <dbReference type="Proteomes" id="UP000008922"/>
    </source>
</evidence>
<reference evidence="2 3" key="1">
    <citation type="submission" date="2010-12" db="EMBL/GenBank/DDBJ databases">
        <title>Whole genome sequence of Anaerolinea thermophila UNI-1.</title>
        <authorList>
            <person name="Narita-Yamada S."/>
            <person name="Kishi E."/>
            <person name="Watanabe Y."/>
            <person name="Takasaki K."/>
            <person name="Ankai A."/>
            <person name="Oguchi A."/>
            <person name="Fukui S."/>
            <person name="Takahashi M."/>
            <person name="Yashiro I."/>
            <person name="Hosoyama A."/>
            <person name="Sekiguchi Y."/>
            <person name="Hanada S."/>
            <person name="Fujita N."/>
        </authorList>
    </citation>
    <scope>NUCLEOTIDE SEQUENCE [LARGE SCALE GENOMIC DNA]</scope>
    <source>
        <strain evidence="3">DSM 14523 / JCM 11388 / NBRC 100420 / UNI-1</strain>
    </source>
</reference>
<keyword evidence="1" id="KW-0560">Oxidoreductase</keyword>
<dbReference type="InParanoid" id="E8MZG6"/>
<evidence type="ECO:0000256" key="1">
    <source>
        <dbReference type="ARBA" id="ARBA00023002"/>
    </source>
</evidence>
<dbReference type="RefSeq" id="WP_013560869.1">
    <property type="nucleotide sequence ID" value="NC_014960.1"/>
</dbReference>
<dbReference type="Gene3D" id="3.40.50.720">
    <property type="entry name" value="NAD(P)-binding Rossmann-like Domain"/>
    <property type="match status" value="1"/>
</dbReference>
<protein>
    <submittedName>
        <fullName evidence="2">Oxidoreductase</fullName>
    </submittedName>
</protein>
<dbReference type="Pfam" id="PF00106">
    <property type="entry name" value="adh_short"/>
    <property type="match status" value="1"/>
</dbReference>
<dbReference type="InterPro" id="IPR002347">
    <property type="entry name" value="SDR_fam"/>
</dbReference>
<proteinExistence type="predicted"/>
<dbReference type="STRING" id="926569.ANT_24880"/>
<dbReference type="SUPFAM" id="SSF51735">
    <property type="entry name" value="NAD(P)-binding Rossmann-fold domains"/>
    <property type="match status" value="1"/>
</dbReference>
<name>E8MZG6_ANATU</name>
<dbReference type="CDD" id="cd05327">
    <property type="entry name" value="retinol-DH_like_SDR_c_like"/>
    <property type="match status" value="1"/>
</dbReference>
<dbReference type="PANTHER" id="PTHR43157">
    <property type="entry name" value="PHOSPHATIDYLINOSITOL-GLYCAN BIOSYNTHESIS CLASS F PROTEIN-RELATED"/>
    <property type="match status" value="1"/>
</dbReference>
<dbReference type="GO" id="GO:0016491">
    <property type="term" value="F:oxidoreductase activity"/>
    <property type="evidence" value="ECO:0007669"/>
    <property type="project" value="UniProtKB-KW"/>
</dbReference>
<organism evidence="2 3">
    <name type="scientific">Anaerolinea thermophila (strain DSM 14523 / JCM 11388 / NBRC 100420 / UNI-1)</name>
    <dbReference type="NCBI Taxonomy" id="926569"/>
    <lineage>
        <taxon>Bacteria</taxon>
        <taxon>Bacillati</taxon>
        <taxon>Chloroflexota</taxon>
        <taxon>Anaerolineae</taxon>
        <taxon>Anaerolineales</taxon>
        <taxon>Anaerolineaceae</taxon>
        <taxon>Anaerolinea</taxon>
    </lineage>
</organism>
<dbReference type="OrthoDB" id="9809821at2"/>
<dbReference type="eggNOG" id="COG1028">
    <property type="taxonomic scope" value="Bacteria"/>
</dbReference>
<dbReference type="EMBL" id="AP012029">
    <property type="protein sequence ID" value="BAJ64514.1"/>
    <property type="molecule type" value="Genomic_DNA"/>
</dbReference>
<dbReference type="PANTHER" id="PTHR43157:SF31">
    <property type="entry name" value="PHOSPHATIDYLINOSITOL-GLYCAN BIOSYNTHESIS CLASS F PROTEIN"/>
    <property type="match status" value="1"/>
</dbReference>
<dbReference type="KEGG" id="atm:ANT_24880"/>
<gene>
    <name evidence="2" type="ordered locus">ANT_24880</name>
</gene>
<dbReference type="InterPro" id="IPR036291">
    <property type="entry name" value="NAD(P)-bd_dom_sf"/>
</dbReference>
<accession>E8MZG6</accession>
<keyword evidence="3" id="KW-1185">Reference proteome</keyword>
<sequence>MKTVLITGATDGIGKQTALQLARHGWRVLLHGRNSQRGEEVVGEILDEMPHAQVEYLNADLSSLNEVRQLARTVLALTPRLDALVNNAGGFFPQRQLSRDGLEMNFAVNHLAHFLLTNLLLGLLQSSAPARVVTVSSVIHRNARLNFEDLQLEQSYNGTRAYATSKLMNVLFAAELARRMEGKGVTSNSLHPGVVATKMLQSAFPSMQGGSPVDGAATSVYLVTSPDVEGVTGKYFENKQIAPHHPLADDPEACARLWEISARLAGVG</sequence>
<dbReference type="Proteomes" id="UP000008922">
    <property type="component" value="Chromosome"/>
</dbReference>
<dbReference type="PRINTS" id="PR00081">
    <property type="entry name" value="GDHRDH"/>
</dbReference>